<organism evidence="1 2">
    <name type="scientific">Ferruginibacter yonginensis</name>
    <dbReference type="NCBI Taxonomy" id="1310416"/>
    <lineage>
        <taxon>Bacteria</taxon>
        <taxon>Pseudomonadati</taxon>
        <taxon>Bacteroidota</taxon>
        <taxon>Chitinophagia</taxon>
        <taxon>Chitinophagales</taxon>
        <taxon>Chitinophagaceae</taxon>
        <taxon>Ferruginibacter</taxon>
    </lineage>
</organism>
<dbReference type="RefSeq" id="WP_379707564.1">
    <property type="nucleotide sequence ID" value="NZ_JBHSCZ010000001.1"/>
</dbReference>
<reference evidence="2" key="1">
    <citation type="journal article" date="2019" name="Int. J. Syst. Evol. Microbiol.">
        <title>The Global Catalogue of Microorganisms (GCM) 10K type strain sequencing project: providing services to taxonomists for standard genome sequencing and annotation.</title>
        <authorList>
            <consortium name="The Broad Institute Genomics Platform"/>
            <consortium name="The Broad Institute Genome Sequencing Center for Infectious Disease"/>
            <person name="Wu L."/>
            <person name="Ma J."/>
        </authorList>
    </citation>
    <scope>NUCLEOTIDE SEQUENCE [LARGE SCALE GENOMIC DNA]</scope>
    <source>
        <strain evidence="2">CECT 8289</strain>
    </source>
</reference>
<accession>A0ABV8QQV0</accession>
<gene>
    <name evidence="1" type="ORF">ACFOWM_04910</name>
</gene>
<name>A0ABV8QQV0_9BACT</name>
<proteinExistence type="predicted"/>
<evidence type="ECO:0000313" key="1">
    <source>
        <dbReference type="EMBL" id="MFC4262203.1"/>
    </source>
</evidence>
<sequence length="86" mass="9566">MIQIERKEKNDDANSINSFIYFGDKCHRNTNGTVNADDCNFWENISVAVSSAIHCSPPTSTVGSPATQAEINAYYDCVQERICKNC</sequence>
<keyword evidence="2" id="KW-1185">Reference proteome</keyword>
<protein>
    <submittedName>
        <fullName evidence="1">Uncharacterized protein</fullName>
    </submittedName>
</protein>
<dbReference type="Proteomes" id="UP001595907">
    <property type="component" value="Unassembled WGS sequence"/>
</dbReference>
<dbReference type="EMBL" id="JBHSCZ010000001">
    <property type="protein sequence ID" value="MFC4262203.1"/>
    <property type="molecule type" value="Genomic_DNA"/>
</dbReference>
<evidence type="ECO:0000313" key="2">
    <source>
        <dbReference type="Proteomes" id="UP001595907"/>
    </source>
</evidence>
<comment type="caution">
    <text evidence="1">The sequence shown here is derived from an EMBL/GenBank/DDBJ whole genome shotgun (WGS) entry which is preliminary data.</text>
</comment>